<dbReference type="EMBL" id="JASCZI010091975">
    <property type="protein sequence ID" value="MED6151613.1"/>
    <property type="molecule type" value="Genomic_DNA"/>
</dbReference>
<evidence type="ECO:0000313" key="2">
    <source>
        <dbReference type="EMBL" id="MED6151613.1"/>
    </source>
</evidence>
<keyword evidence="1" id="KW-1133">Transmembrane helix</keyword>
<dbReference type="Proteomes" id="UP001341840">
    <property type="component" value="Unassembled WGS sequence"/>
</dbReference>
<feature type="non-terminal residue" evidence="2">
    <location>
        <position position="71"/>
    </location>
</feature>
<keyword evidence="1" id="KW-0812">Transmembrane</keyword>
<reference evidence="2 3" key="1">
    <citation type="journal article" date="2023" name="Plants (Basel)">
        <title>Bridging the Gap: Combining Genomics and Transcriptomics Approaches to Understand Stylosanthes scabra, an Orphan Legume from the Brazilian Caatinga.</title>
        <authorList>
            <person name="Ferreira-Neto J.R.C."/>
            <person name="da Silva M.D."/>
            <person name="Binneck E."/>
            <person name="de Melo N.F."/>
            <person name="da Silva R.H."/>
            <person name="de Melo A.L.T.M."/>
            <person name="Pandolfi V."/>
            <person name="Bustamante F.O."/>
            <person name="Brasileiro-Vidal A.C."/>
            <person name="Benko-Iseppon A.M."/>
        </authorList>
    </citation>
    <scope>NUCLEOTIDE SEQUENCE [LARGE SCALE GENOMIC DNA]</scope>
    <source>
        <tissue evidence="2">Leaves</tissue>
    </source>
</reference>
<accession>A0ABU6TUE5</accession>
<sequence length="71" mass="8566">MDDMLVWSQAKDENYSVKSFLQVHYKNKEHVEDANMYNFMGTLWKSLVPPLVELLMWFVILEKLNTRQKLM</sequence>
<organism evidence="2 3">
    <name type="scientific">Stylosanthes scabra</name>
    <dbReference type="NCBI Taxonomy" id="79078"/>
    <lineage>
        <taxon>Eukaryota</taxon>
        <taxon>Viridiplantae</taxon>
        <taxon>Streptophyta</taxon>
        <taxon>Embryophyta</taxon>
        <taxon>Tracheophyta</taxon>
        <taxon>Spermatophyta</taxon>
        <taxon>Magnoliopsida</taxon>
        <taxon>eudicotyledons</taxon>
        <taxon>Gunneridae</taxon>
        <taxon>Pentapetalae</taxon>
        <taxon>rosids</taxon>
        <taxon>fabids</taxon>
        <taxon>Fabales</taxon>
        <taxon>Fabaceae</taxon>
        <taxon>Papilionoideae</taxon>
        <taxon>50 kb inversion clade</taxon>
        <taxon>dalbergioids sensu lato</taxon>
        <taxon>Dalbergieae</taxon>
        <taxon>Pterocarpus clade</taxon>
        <taxon>Stylosanthes</taxon>
    </lineage>
</organism>
<evidence type="ECO:0000256" key="1">
    <source>
        <dbReference type="SAM" id="Phobius"/>
    </source>
</evidence>
<keyword evidence="3" id="KW-1185">Reference proteome</keyword>
<proteinExistence type="predicted"/>
<name>A0ABU6TUE5_9FABA</name>
<gene>
    <name evidence="2" type="ORF">PIB30_084117</name>
</gene>
<evidence type="ECO:0000313" key="3">
    <source>
        <dbReference type="Proteomes" id="UP001341840"/>
    </source>
</evidence>
<keyword evidence="1" id="KW-0472">Membrane</keyword>
<protein>
    <submittedName>
        <fullName evidence="2">Uncharacterized protein</fullName>
    </submittedName>
</protein>
<feature type="transmembrane region" description="Helical" evidence="1">
    <location>
        <begin position="43"/>
        <end position="61"/>
    </location>
</feature>
<comment type="caution">
    <text evidence="2">The sequence shown here is derived from an EMBL/GenBank/DDBJ whole genome shotgun (WGS) entry which is preliminary data.</text>
</comment>